<keyword evidence="1" id="KW-0812">Transmembrane</keyword>
<dbReference type="Gene3D" id="3.30.70.3040">
    <property type="match status" value="1"/>
</dbReference>
<sequence>MDQDLKGLFGRAVADEPVPLGDIAADAITGGTRIRRRRRVLTGSAAAVALVAVLGAVNLVPRPAPAPEVVQFGLASWSECDVTDQFADEAAIFLEHDATAEQRAALDRSLAADRALRGYFFEDRQAAYQKFVTLWADSPDLVNSVTAEQLPEAFRARLTDRSEWAGFRARYENAPGVDEIIGAVCPEGD</sequence>
<protein>
    <recommendedName>
        <fullName evidence="2">FtsX extracellular domain-containing protein</fullName>
    </recommendedName>
</protein>
<evidence type="ECO:0000259" key="2">
    <source>
        <dbReference type="Pfam" id="PF18075"/>
    </source>
</evidence>
<gene>
    <name evidence="3" type="ORF">J2S41_007823</name>
</gene>
<feature type="transmembrane region" description="Helical" evidence="1">
    <location>
        <begin position="40"/>
        <end position="60"/>
    </location>
</feature>
<proteinExistence type="predicted"/>
<dbReference type="EMBL" id="JAVDYB010000001">
    <property type="protein sequence ID" value="MDR7281045.1"/>
    <property type="molecule type" value="Genomic_DNA"/>
</dbReference>
<keyword evidence="4" id="KW-1185">Reference proteome</keyword>
<keyword evidence="1" id="KW-1133">Transmembrane helix</keyword>
<name>A0AAE3YWJ4_9ACTN</name>
<dbReference type="Proteomes" id="UP001183643">
    <property type="component" value="Unassembled WGS sequence"/>
</dbReference>
<organism evidence="3 4">
    <name type="scientific">Catenuloplanes atrovinosus</name>
    <dbReference type="NCBI Taxonomy" id="137266"/>
    <lineage>
        <taxon>Bacteria</taxon>
        <taxon>Bacillati</taxon>
        <taxon>Actinomycetota</taxon>
        <taxon>Actinomycetes</taxon>
        <taxon>Micromonosporales</taxon>
        <taxon>Micromonosporaceae</taxon>
        <taxon>Catenuloplanes</taxon>
    </lineage>
</organism>
<dbReference type="AlphaFoldDB" id="A0AAE3YWJ4"/>
<dbReference type="Pfam" id="PF18075">
    <property type="entry name" value="FtsX_ECD"/>
    <property type="match status" value="1"/>
</dbReference>
<evidence type="ECO:0000256" key="1">
    <source>
        <dbReference type="SAM" id="Phobius"/>
    </source>
</evidence>
<reference evidence="3" key="1">
    <citation type="submission" date="2023-07" db="EMBL/GenBank/DDBJ databases">
        <title>Sequencing the genomes of 1000 actinobacteria strains.</title>
        <authorList>
            <person name="Klenk H.-P."/>
        </authorList>
    </citation>
    <scope>NUCLEOTIDE SEQUENCE</scope>
    <source>
        <strain evidence="3">DSM 44707</strain>
    </source>
</reference>
<comment type="caution">
    <text evidence="3">The sequence shown here is derived from an EMBL/GenBank/DDBJ whole genome shotgun (WGS) entry which is preliminary data.</text>
</comment>
<keyword evidence="1" id="KW-0472">Membrane</keyword>
<dbReference type="RefSeq" id="WP_310375958.1">
    <property type="nucleotide sequence ID" value="NZ_JAVDYB010000001.1"/>
</dbReference>
<evidence type="ECO:0000313" key="4">
    <source>
        <dbReference type="Proteomes" id="UP001183643"/>
    </source>
</evidence>
<evidence type="ECO:0000313" key="3">
    <source>
        <dbReference type="EMBL" id="MDR7281045.1"/>
    </source>
</evidence>
<dbReference type="InterPro" id="IPR040690">
    <property type="entry name" value="FtsX_ECD"/>
</dbReference>
<feature type="domain" description="FtsX extracellular" evidence="2">
    <location>
        <begin position="91"/>
        <end position="180"/>
    </location>
</feature>
<accession>A0AAE3YWJ4</accession>